<protein>
    <submittedName>
        <fullName evidence="1">Uncharacterized protein</fullName>
    </submittedName>
</protein>
<accession>A0ABS6MHV3</accession>
<reference evidence="1 2" key="1">
    <citation type="submission" date="2021-06" db="EMBL/GenBank/DDBJ databases">
        <title>Rheinheimera indica sp. nov., isolated from deep-sea sediment.</title>
        <authorList>
            <person name="Wang Z."/>
            <person name="Zhang X.-Y."/>
        </authorList>
    </citation>
    <scope>NUCLEOTIDE SEQUENCE [LARGE SCALE GENOMIC DNA]</scope>
    <source>
        <strain evidence="1 2">SM2107</strain>
    </source>
</reference>
<evidence type="ECO:0000313" key="2">
    <source>
        <dbReference type="Proteomes" id="UP000704611"/>
    </source>
</evidence>
<comment type="caution">
    <text evidence="1">The sequence shown here is derived from an EMBL/GenBank/DDBJ whole genome shotgun (WGS) entry which is preliminary data.</text>
</comment>
<name>A0ABS6MHV3_9GAMM</name>
<gene>
    <name evidence="1" type="ORF">KQY15_02425</name>
</gene>
<keyword evidence="2" id="KW-1185">Reference proteome</keyword>
<dbReference type="RefSeq" id="WP_217666874.1">
    <property type="nucleotide sequence ID" value="NZ_JAHRID010000001.1"/>
</dbReference>
<organism evidence="1 2">
    <name type="scientific">Arsukibacterium indicum</name>
    <dbReference type="NCBI Taxonomy" id="2848612"/>
    <lineage>
        <taxon>Bacteria</taxon>
        <taxon>Pseudomonadati</taxon>
        <taxon>Pseudomonadota</taxon>
        <taxon>Gammaproteobacteria</taxon>
        <taxon>Chromatiales</taxon>
        <taxon>Chromatiaceae</taxon>
        <taxon>Arsukibacterium</taxon>
    </lineage>
</organism>
<sequence>MFAVFGISYKKARAKAIKLTKKTTGKGKELRQLTPAEYDEALNAATEKYMQQMKPVILSGEFSQPTICDEFIAMAEKSGAKQLQVMIKAPVQSKDKKGRAKVSKRWMEWDSSKDYTLGAE</sequence>
<evidence type="ECO:0000313" key="1">
    <source>
        <dbReference type="EMBL" id="MBV2127954.1"/>
    </source>
</evidence>
<proteinExistence type="predicted"/>
<dbReference type="EMBL" id="JAHRID010000001">
    <property type="protein sequence ID" value="MBV2127954.1"/>
    <property type="molecule type" value="Genomic_DNA"/>
</dbReference>
<dbReference type="Proteomes" id="UP000704611">
    <property type="component" value="Unassembled WGS sequence"/>
</dbReference>